<evidence type="ECO:0000313" key="1">
    <source>
        <dbReference type="EMBL" id="MEQ2212079.1"/>
    </source>
</evidence>
<feature type="non-terminal residue" evidence="1">
    <location>
        <position position="130"/>
    </location>
</feature>
<sequence length="130" mass="14981">EPILPENNIELAFDVKFDVRDIIEVTVVFREAENRCEAFGRNLMEYFSSCYSINSLRVAINNLLCSGPSNTLHLNPDRISQLQEDCRDGLTRLFIRSPPREAVTPIYHENQGKWNQVWYRGVLLLPSLGL</sequence>
<dbReference type="EMBL" id="JAHRIN010059403">
    <property type="protein sequence ID" value="MEQ2212079.1"/>
    <property type="molecule type" value="Genomic_DNA"/>
</dbReference>
<evidence type="ECO:0000313" key="2">
    <source>
        <dbReference type="Proteomes" id="UP001434883"/>
    </source>
</evidence>
<name>A0ABV0RV49_9TELE</name>
<dbReference type="Proteomes" id="UP001434883">
    <property type="component" value="Unassembled WGS sequence"/>
</dbReference>
<proteinExistence type="predicted"/>
<reference evidence="1 2" key="1">
    <citation type="submission" date="2021-06" db="EMBL/GenBank/DDBJ databases">
        <authorList>
            <person name="Palmer J.M."/>
        </authorList>
    </citation>
    <scope>NUCLEOTIDE SEQUENCE [LARGE SCALE GENOMIC DNA]</scope>
    <source>
        <strain evidence="1 2">XC_2019</strain>
        <tissue evidence="1">Muscle</tissue>
    </source>
</reference>
<feature type="non-terminal residue" evidence="1">
    <location>
        <position position="1"/>
    </location>
</feature>
<organism evidence="1 2">
    <name type="scientific">Xenoophorus captivus</name>
    <dbReference type="NCBI Taxonomy" id="1517983"/>
    <lineage>
        <taxon>Eukaryota</taxon>
        <taxon>Metazoa</taxon>
        <taxon>Chordata</taxon>
        <taxon>Craniata</taxon>
        <taxon>Vertebrata</taxon>
        <taxon>Euteleostomi</taxon>
        <taxon>Actinopterygii</taxon>
        <taxon>Neopterygii</taxon>
        <taxon>Teleostei</taxon>
        <taxon>Neoteleostei</taxon>
        <taxon>Acanthomorphata</taxon>
        <taxon>Ovalentaria</taxon>
        <taxon>Atherinomorphae</taxon>
        <taxon>Cyprinodontiformes</taxon>
        <taxon>Goodeidae</taxon>
        <taxon>Xenoophorus</taxon>
    </lineage>
</organism>
<gene>
    <name evidence="1" type="ORF">XENOCAPTIV_024816</name>
</gene>
<comment type="caution">
    <text evidence="1">The sequence shown here is derived from an EMBL/GenBank/DDBJ whole genome shotgun (WGS) entry which is preliminary data.</text>
</comment>
<protein>
    <submittedName>
        <fullName evidence="1">Uncharacterized protein</fullName>
    </submittedName>
</protein>
<accession>A0ABV0RV49</accession>
<keyword evidence="2" id="KW-1185">Reference proteome</keyword>